<dbReference type="SMART" id="SM00237">
    <property type="entry name" value="Calx_beta"/>
    <property type="match status" value="2"/>
</dbReference>
<feature type="transmembrane region" description="Helical" evidence="20">
    <location>
        <begin position="754"/>
        <end position="773"/>
    </location>
</feature>
<reference evidence="22 23" key="1">
    <citation type="journal article" date="2018" name="Gigascience">
        <title>Genomes of trombidid mites reveal novel predicted allergens and laterally-transferred genes associated with secondary metabolism.</title>
        <authorList>
            <person name="Dong X."/>
            <person name="Chaisiri K."/>
            <person name="Xia D."/>
            <person name="Armstrong S.D."/>
            <person name="Fang Y."/>
            <person name="Donnelly M.J."/>
            <person name="Kadowaki T."/>
            <person name="McGarry J.W."/>
            <person name="Darby A.C."/>
            <person name="Makepeace B.L."/>
        </authorList>
    </citation>
    <scope>NUCLEOTIDE SEQUENCE [LARGE SCALE GENOMIC DNA]</scope>
    <source>
        <strain evidence="22">UoL-WK</strain>
    </source>
</reference>
<dbReference type="InterPro" id="IPR004836">
    <property type="entry name" value="Na_Ca_Ex"/>
</dbReference>
<dbReference type="InterPro" id="IPR044880">
    <property type="entry name" value="NCX_ion-bd_dom_sf"/>
</dbReference>
<evidence type="ECO:0000256" key="16">
    <source>
        <dbReference type="ARBA" id="ARBA00023136"/>
    </source>
</evidence>
<evidence type="ECO:0000256" key="8">
    <source>
        <dbReference type="ARBA" id="ARBA00022723"/>
    </source>
</evidence>
<feature type="transmembrane region" description="Helical" evidence="20">
    <location>
        <begin position="785"/>
        <end position="805"/>
    </location>
</feature>
<keyword evidence="17" id="KW-0325">Glycoprotein</keyword>
<feature type="transmembrane region" description="Helical" evidence="20">
    <location>
        <begin position="38"/>
        <end position="63"/>
    </location>
</feature>
<keyword evidence="9" id="KW-0732">Signal</keyword>
<keyword evidence="18" id="KW-0739">Sodium transport</keyword>
<proteinExistence type="inferred from homology"/>
<feature type="transmembrane region" description="Helical" evidence="20">
    <location>
        <begin position="132"/>
        <end position="153"/>
    </location>
</feature>
<evidence type="ECO:0000256" key="1">
    <source>
        <dbReference type="ARBA" id="ARBA00004651"/>
    </source>
</evidence>
<keyword evidence="4" id="KW-0050">Antiport</keyword>
<keyword evidence="13 20" id="KW-1133">Transmembrane helix</keyword>
<evidence type="ECO:0000313" key="22">
    <source>
        <dbReference type="EMBL" id="RWS12253.1"/>
    </source>
</evidence>
<evidence type="ECO:0000256" key="20">
    <source>
        <dbReference type="SAM" id="Phobius"/>
    </source>
</evidence>
<keyword evidence="3" id="KW-0813">Transport</keyword>
<feature type="domain" description="Calx-beta" evidence="21">
    <location>
        <begin position="472"/>
        <end position="571"/>
    </location>
</feature>
<evidence type="ECO:0000256" key="11">
    <source>
        <dbReference type="ARBA" id="ARBA00022837"/>
    </source>
</evidence>
<dbReference type="STRING" id="1965070.A0A3S3PH15"/>
<dbReference type="GO" id="GO:0098794">
    <property type="term" value="C:postsynapse"/>
    <property type="evidence" value="ECO:0007669"/>
    <property type="project" value="TreeGrafter"/>
</dbReference>
<dbReference type="EMBL" id="NCKU01001378">
    <property type="protein sequence ID" value="RWS12253.1"/>
    <property type="molecule type" value="Genomic_DNA"/>
</dbReference>
<evidence type="ECO:0000256" key="12">
    <source>
        <dbReference type="ARBA" id="ARBA00022860"/>
    </source>
</evidence>
<evidence type="ECO:0000256" key="18">
    <source>
        <dbReference type="ARBA" id="ARBA00023201"/>
    </source>
</evidence>
<evidence type="ECO:0000256" key="19">
    <source>
        <dbReference type="ARBA" id="ARBA00033667"/>
    </source>
</evidence>
<dbReference type="GO" id="GO:0098703">
    <property type="term" value="P:calcium ion import across plasma membrane"/>
    <property type="evidence" value="ECO:0007669"/>
    <property type="project" value="TreeGrafter"/>
</dbReference>
<dbReference type="InterPro" id="IPR004837">
    <property type="entry name" value="NaCa_Exmemb"/>
</dbReference>
<comment type="similarity">
    <text evidence="2">Belongs to the Ca(2+):cation antiporter (CaCA) (TC 2.A.19) family. SLC8 subfamily.</text>
</comment>
<evidence type="ECO:0000256" key="10">
    <source>
        <dbReference type="ARBA" id="ARBA00022737"/>
    </source>
</evidence>
<keyword evidence="14" id="KW-0915">Sodium</keyword>
<dbReference type="OrthoDB" id="418484at2759"/>
<protein>
    <submittedName>
        <fullName evidence="22">Sodium/calcium exchanger 3-like protein</fullName>
    </submittedName>
</protein>
<keyword evidence="15" id="KW-0406">Ion transport</keyword>
<dbReference type="PRINTS" id="PR01259">
    <property type="entry name" value="NACAEXCHNGR"/>
</dbReference>
<keyword evidence="5" id="KW-1003">Cell membrane</keyword>
<dbReference type="GO" id="GO:0005432">
    <property type="term" value="F:calcium:sodium antiporter activity"/>
    <property type="evidence" value="ECO:0007669"/>
    <property type="project" value="InterPro"/>
</dbReference>
<keyword evidence="8" id="KW-0479">Metal-binding</keyword>
<dbReference type="Pfam" id="PF16494">
    <property type="entry name" value="Na_Ca_ex_C"/>
    <property type="match status" value="1"/>
</dbReference>
<dbReference type="Pfam" id="PF03160">
    <property type="entry name" value="Calx-beta"/>
    <property type="match status" value="2"/>
</dbReference>
<dbReference type="InterPro" id="IPR038081">
    <property type="entry name" value="CalX-like_sf"/>
</dbReference>
<dbReference type="InterPro" id="IPR032452">
    <property type="entry name" value="Na_Ca_Ex_C-exten"/>
</dbReference>
<organism evidence="22 23">
    <name type="scientific">Dinothrombium tinctorium</name>
    <dbReference type="NCBI Taxonomy" id="1965070"/>
    <lineage>
        <taxon>Eukaryota</taxon>
        <taxon>Metazoa</taxon>
        <taxon>Ecdysozoa</taxon>
        <taxon>Arthropoda</taxon>
        <taxon>Chelicerata</taxon>
        <taxon>Arachnida</taxon>
        <taxon>Acari</taxon>
        <taxon>Acariformes</taxon>
        <taxon>Trombidiformes</taxon>
        <taxon>Prostigmata</taxon>
        <taxon>Anystina</taxon>
        <taxon>Parasitengona</taxon>
        <taxon>Trombidioidea</taxon>
        <taxon>Trombidiidae</taxon>
        <taxon>Dinothrombium</taxon>
    </lineage>
</organism>
<evidence type="ECO:0000256" key="15">
    <source>
        <dbReference type="ARBA" id="ARBA00023065"/>
    </source>
</evidence>
<dbReference type="GO" id="GO:0005516">
    <property type="term" value="F:calmodulin binding"/>
    <property type="evidence" value="ECO:0007669"/>
    <property type="project" value="UniProtKB-KW"/>
</dbReference>
<feature type="transmembrane region" description="Helical" evidence="20">
    <location>
        <begin position="165"/>
        <end position="188"/>
    </location>
</feature>
<dbReference type="PANTHER" id="PTHR11878">
    <property type="entry name" value="SODIUM/CALCIUM EXCHANGER"/>
    <property type="match status" value="1"/>
</dbReference>
<evidence type="ECO:0000256" key="6">
    <source>
        <dbReference type="ARBA" id="ARBA00022568"/>
    </source>
</evidence>
<keyword evidence="11" id="KW-0106">Calcium</keyword>
<keyword evidence="10" id="KW-0677">Repeat</keyword>
<evidence type="ECO:0000256" key="5">
    <source>
        <dbReference type="ARBA" id="ARBA00022475"/>
    </source>
</evidence>
<dbReference type="GO" id="GO:0030424">
    <property type="term" value="C:axon"/>
    <property type="evidence" value="ECO:0007669"/>
    <property type="project" value="TreeGrafter"/>
</dbReference>
<evidence type="ECO:0000313" key="23">
    <source>
        <dbReference type="Proteomes" id="UP000285301"/>
    </source>
</evidence>
<keyword evidence="23" id="KW-1185">Reference proteome</keyword>
<evidence type="ECO:0000256" key="9">
    <source>
        <dbReference type="ARBA" id="ARBA00022729"/>
    </source>
</evidence>
<keyword evidence="12" id="KW-0112">Calmodulin-binding</keyword>
<evidence type="ECO:0000256" key="3">
    <source>
        <dbReference type="ARBA" id="ARBA00022448"/>
    </source>
</evidence>
<comment type="subcellular location">
    <subcellularLocation>
        <location evidence="1">Cell membrane</location>
        <topology evidence="1">Multi-pass membrane protein</topology>
    </subcellularLocation>
</comment>
<feature type="transmembrane region" description="Helical" evidence="20">
    <location>
        <begin position="817"/>
        <end position="841"/>
    </location>
</feature>
<accession>A0A3S3PH15</accession>
<dbReference type="PANTHER" id="PTHR11878:SF76">
    <property type="entry name" value="CALX-BETA DOMAIN-CONTAINING PROTEIN"/>
    <property type="match status" value="1"/>
</dbReference>
<keyword evidence="7 20" id="KW-0812">Transmembrane</keyword>
<comment type="caution">
    <text evidence="22">The sequence shown here is derived from an EMBL/GenBank/DDBJ whole genome shotgun (WGS) entry which is preliminary data.</text>
</comment>
<name>A0A3S3PH15_9ACAR</name>
<keyword evidence="6" id="KW-0109">Calcium transport</keyword>
<evidence type="ECO:0000256" key="13">
    <source>
        <dbReference type="ARBA" id="ARBA00022989"/>
    </source>
</evidence>
<dbReference type="Proteomes" id="UP000285301">
    <property type="component" value="Unassembled WGS sequence"/>
</dbReference>
<dbReference type="AlphaFoldDB" id="A0A3S3PH15"/>
<dbReference type="Gene3D" id="2.60.40.2030">
    <property type="match status" value="2"/>
</dbReference>
<evidence type="ECO:0000259" key="21">
    <source>
        <dbReference type="SMART" id="SM00237"/>
    </source>
</evidence>
<feature type="domain" description="Calx-beta" evidence="21">
    <location>
        <begin position="336"/>
        <end position="435"/>
    </location>
</feature>
<evidence type="ECO:0000256" key="7">
    <source>
        <dbReference type="ARBA" id="ARBA00022692"/>
    </source>
</evidence>
<feature type="transmembrane region" description="Helical" evidence="20">
    <location>
        <begin position="99"/>
        <end position="120"/>
    </location>
</feature>
<sequence length="851" mass="94526">MSLSNISNISDPNGDTCVAQGLLLPLVGQWSQILWVRAVAYLLFLFYLFLGIAIVADVFMCSIERITSKTRKIMIKSGDEHLPPEYIEVRVWNDTVANLTLMALGSSAPEILLAIIEIIGNGFKAGPLGPGTIVGSAAFNLLVISAVCVTAIARNESKRINAIAVFAVTSAFSIFAYFWLFLILIVITPNVVDVWEAFLTFIFFPILVLLAYLSEKVTLRRRQIGKQETEMDSFNIQEFFPKGKLTKKSLAKFVKEVRKIDPAISEEDAACLAATYLFENEHHSRLFYRVSACRALTGSRTPFPHLNPHLQKIYDNLKLGKKGMMMVDGKDVIPTKEAEKAHEENIAVVQFSTPTAVVLENVGKVEIIVERFGKMDNSFKCLVETLDRTARSNIDYKPLKEILTFGPNEVEKKVYVEIIDDNNWNPDNVFLVKLSLLEDEEDEEQKEDLLEDETDKDSDGRKDVAKGRICMMTVTIIDDDNPGIIAFGQRLITIEENEGKVVIPVLREQGADGEVVVKYKTLDGTAKNGIDYNGGEGEIVFEHGVIRKVIEIPIIDDFEEIKDEYFEVVLLSASNNAKIGKNNRIMVTVTSDDDYNAIMARLMKKVKRDRKGFRIHKDKWIEQFKSAMNVSVEKAGDGEEETDSEIISPRTLDYFLHVLCFGWKMLFACVPPTSMYGGWLTFFVSLVLIGFITAIVGDTAEALGCLLGIEPEITAITLVALGTSLPDTFASRTAARMEKYADNAIGNITGSNSVNVFLGLGLPWLIASIKWAAEGEPFRMTAEGLGFSIGLYTSLSLIAIAILMLRRMLPVLGKGELGGPPFFAVGTALGFVILWLIYVLFSILKVSKIIE</sequence>
<evidence type="ECO:0000256" key="4">
    <source>
        <dbReference type="ARBA" id="ARBA00022449"/>
    </source>
</evidence>
<evidence type="ECO:0000256" key="2">
    <source>
        <dbReference type="ARBA" id="ARBA00007489"/>
    </source>
</evidence>
<evidence type="ECO:0000256" key="17">
    <source>
        <dbReference type="ARBA" id="ARBA00023180"/>
    </source>
</evidence>
<dbReference type="GO" id="GO:0007154">
    <property type="term" value="P:cell communication"/>
    <property type="evidence" value="ECO:0007669"/>
    <property type="project" value="InterPro"/>
</dbReference>
<dbReference type="GO" id="GO:0042383">
    <property type="term" value="C:sarcolemma"/>
    <property type="evidence" value="ECO:0007669"/>
    <property type="project" value="TreeGrafter"/>
</dbReference>
<comment type="catalytic activity">
    <reaction evidence="19">
        <text>Ca(2+)(in) + 3 Na(+)(out) = Ca(2+)(out) + 3 Na(+)(in)</text>
        <dbReference type="Rhea" id="RHEA:69955"/>
        <dbReference type="ChEBI" id="CHEBI:29101"/>
        <dbReference type="ChEBI" id="CHEBI:29108"/>
    </reaction>
</comment>
<dbReference type="InterPro" id="IPR003644">
    <property type="entry name" value="Calx_beta"/>
</dbReference>
<evidence type="ECO:0000256" key="14">
    <source>
        <dbReference type="ARBA" id="ARBA00023053"/>
    </source>
</evidence>
<dbReference type="SUPFAM" id="SSF141072">
    <property type="entry name" value="CalX-like"/>
    <property type="match status" value="2"/>
</dbReference>
<gene>
    <name evidence="22" type="ORF">B4U79_06192</name>
</gene>
<keyword evidence="16 20" id="KW-0472">Membrane</keyword>
<feature type="transmembrane region" description="Helical" evidence="20">
    <location>
        <begin position="194"/>
        <end position="213"/>
    </location>
</feature>
<dbReference type="InterPro" id="IPR051171">
    <property type="entry name" value="CaCA"/>
</dbReference>
<feature type="transmembrane region" description="Helical" evidence="20">
    <location>
        <begin position="679"/>
        <end position="697"/>
    </location>
</feature>
<dbReference type="Gene3D" id="1.20.1420.30">
    <property type="entry name" value="NCX, central ion-binding region"/>
    <property type="match status" value="2"/>
</dbReference>
<dbReference type="Pfam" id="PF01699">
    <property type="entry name" value="Na_Ca_ex"/>
    <property type="match status" value="2"/>
</dbReference>
<dbReference type="GO" id="GO:0046872">
    <property type="term" value="F:metal ion binding"/>
    <property type="evidence" value="ECO:0007669"/>
    <property type="project" value="UniProtKB-KW"/>
</dbReference>